<dbReference type="EMBL" id="CM035419">
    <property type="protein sequence ID" value="KAH7414853.1"/>
    <property type="molecule type" value="Genomic_DNA"/>
</dbReference>
<keyword evidence="2" id="KW-0853">WD repeat</keyword>
<comment type="caution">
    <text evidence="5">The sequence shown here is derived from an EMBL/GenBank/DDBJ whole genome shotgun (WGS) entry which is preliminary data.</text>
</comment>
<evidence type="ECO:0000256" key="2">
    <source>
        <dbReference type="ARBA" id="ARBA00022574"/>
    </source>
</evidence>
<keyword evidence="4" id="KW-0539">Nucleus</keyword>
<dbReference type="SUPFAM" id="SSF50978">
    <property type="entry name" value="WD40 repeat-like"/>
    <property type="match status" value="1"/>
</dbReference>
<dbReference type="Gene3D" id="2.130.10.10">
    <property type="entry name" value="YVTN repeat-like/Quinoprotein amine dehydrogenase"/>
    <property type="match status" value="1"/>
</dbReference>
<dbReference type="Proteomes" id="UP000825935">
    <property type="component" value="Chromosome 14"/>
</dbReference>
<protein>
    <submittedName>
        <fullName evidence="5">Uncharacterized protein</fullName>
    </submittedName>
</protein>
<dbReference type="InterPro" id="IPR015943">
    <property type="entry name" value="WD40/YVTN_repeat-like_dom_sf"/>
</dbReference>
<dbReference type="PANTHER" id="PTHR22652">
    <property type="entry name" value="NUCLEOPORIN NUP43"/>
    <property type="match status" value="1"/>
</dbReference>
<dbReference type="OMA" id="PCESEVW"/>
<dbReference type="InterPro" id="IPR036322">
    <property type="entry name" value="WD40_repeat_dom_sf"/>
</dbReference>
<dbReference type="OrthoDB" id="9890280at2759"/>
<proteinExistence type="predicted"/>
<dbReference type="PANTHER" id="PTHR22652:SF0">
    <property type="entry name" value="NUCLEOPORIN NUP43"/>
    <property type="match status" value="1"/>
</dbReference>
<reference evidence="5" key="1">
    <citation type="submission" date="2021-08" db="EMBL/GenBank/DDBJ databases">
        <title>WGS assembly of Ceratopteris richardii.</title>
        <authorList>
            <person name="Marchant D.B."/>
            <person name="Chen G."/>
            <person name="Jenkins J."/>
            <person name="Shu S."/>
            <person name="Leebens-Mack J."/>
            <person name="Grimwood J."/>
            <person name="Schmutz J."/>
            <person name="Soltis P."/>
            <person name="Soltis D."/>
            <person name="Chen Z.-H."/>
        </authorList>
    </citation>
    <scope>NUCLEOTIDE SEQUENCE</scope>
    <source>
        <strain evidence="5">Whitten #5841</strain>
        <tissue evidence="5">Leaf</tissue>
    </source>
</reference>
<dbReference type="GO" id="GO:0031080">
    <property type="term" value="C:nuclear pore outer ring"/>
    <property type="evidence" value="ECO:0007669"/>
    <property type="project" value="TreeGrafter"/>
</dbReference>
<sequence length="367" mass="39977">MMVEASPLLRGTEGVPLTAGVEVWRIPQGGYVDAVRWMPPATAWHQSIATALWDPDDGTFKLQLSSFSFEEGPSIQEIASWELPERASVLKTLPFSSQQAIVASASFAGTMSFIITKLLGPDVVPPPPILSSPIHDRIITGIDLQSDTHDCISVGEDGKINLTQLTESHLSHTCLIDNHGITSFMDVCWSSPAEFVTAGLGFSLQWWDHRRSGGPVQVSNKWTHGRGGGFIHMIDVHPSRKHVCVVGGSNGVVLAWDLRWQKEPIQLCGISDLRGQPVTESMVESDVWEVKFDPFSLSGSSSMSSKVPPVMICSEDGILGVLEAGEAPWEILAEPCAINTLDINPENFTDVICGLEFESLLYVKRSS</sequence>
<evidence type="ECO:0000256" key="3">
    <source>
        <dbReference type="ARBA" id="ARBA00022737"/>
    </source>
</evidence>
<organism evidence="5 6">
    <name type="scientific">Ceratopteris richardii</name>
    <name type="common">Triangle waterfern</name>
    <dbReference type="NCBI Taxonomy" id="49495"/>
    <lineage>
        <taxon>Eukaryota</taxon>
        <taxon>Viridiplantae</taxon>
        <taxon>Streptophyta</taxon>
        <taxon>Embryophyta</taxon>
        <taxon>Tracheophyta</taxon>
        <taxon>Polypodiopsida</taxon>
        <taxon>Polypodiidae</taxon>
        <taxon>Polypodiales</taxon>
        <taxon>Pteridineae</taxon>
        <taxon>Pteridaceae</taxon>
        <taxon>Parkerioideae</taxon>
        <taxon>Ceratopteris</taxon>
    </lineage>
</organism>
<evidence type="ECO:0000313" key="6">
    <source>
        <dbReference type="Proteomes" id="UP000825935"/>
    </source>
</evidence>
<keyword evidence="3" id="KW-0677">Repeat</keyword>
<comment type="subcellular location">
    <subcellularLocation>
        <location evidence="1">Nucleus</location>
    </subcellularLocation>
</comment>
<name>A0A8T2TAU0_CERRI</name>
<accession>A0A8T2TAU0</accession>
<dbReference type="AlphaFoldDB" id="A0A8T2TAU0"/>
<gene>
    <name evidence="5" type="ORF">KP509_14G014000</name>
</gene>
<evidence type="ECO:0000256" key="1">
    <source>
        <dbReference type="ARBA" id="ARBA00004123"/>
    </source>
</evidence>
<evidence type="ECO:0000256" key="4">
    <source>
        <dbReference type="ARBA" id="ARBA00023242"/>
    </source>
</evidence>
<evidence type="ECO:0000313" key="5">
    <source>
        <dbReference type="EMBL" id="KAH7414853.1"/>
    </source>
</evidence>
<keyword evidence="6" id="KW-1185">Reference proteome</keyword>